<accession>A0A0W1API8</accession>
<proteinExistence type="inferred from homology"/>
<evidence type="ECO:0000256" key="2">
    <source>
        <dbReference type="ARBA" id="ARBA00022723"/>
    </source>
</evidence>
<dbReference type="InterPro" id="IPR024087">
    <property type="entry name" value="Creatininase-like_sf"/>
</dbReference>
<name>A0A0W1API8_9BACL</name>
<dbReference type="InterPro" id="IPR003785">
    <property type="entry name" value="Creatininase/forma_Hydrolase"/>
</dbReference>
<evidence type="ECO:0000256" key="3">
    <source>
        <dbReference type="ARBA" id="ARBA00022801"/>
    </source>
</evidence>
<protein>
    <submittedName>
        <fullName evidence="6">Creatininase</fullName>
    </submittedName>
</protein>
<dbReference type="GO" id="GO:0046872">
    <property type="term" value="F:metal ion binding"/>
    <property type="evidence" value="ECO:0007669"/>
    <property type="project" value="UniProtKB-KW"/>
</dbReference>
<gene>
    <name evidence="6" type="ORF">UQ64_29620</name>
</gene>
<organism evidence="6 7">
    <name type="scientific">Paenibacillus etheri</name>
    <dbReference type="NCBI Taxonomy" id="1306852"/>
    <lineage>
        <taxon>Bacteria</taxon>
        <taxon>Bacillati</taxon>
        <taxon>Bacillota</taxon>
        <taxon>Bacilli</taxon>
        <taxon>Bacillales</taxon>
        <taxon>Paenibacillaceae</taxon>
        <taxon>Paenibacillus</taxon>
    </lineage>
</organism>
<dbReference type="EMBL" id="LCZJ02000096">
    <property type="protein sequence ID" value="KTD83244.1"/>
    <property type="molecule type" value="Genomic_DNA"/>
</dbReference>
<keyword evidence="7" id="KW-1185">Reference proteome</keyword>
<dbReference type="GO" id="GO:0016811">
    <property type="term" value="F:hydrolase activity, acting on carbon-nitrogen (but not peptide) bonds, in linear amides"/>
    <property type="evidence" value="ECO:0007669"/>
    <property type="project" value="TreeGrafter"/>
</dbReference>
<dbReference type="PANTHER" id="PTHR35005">
    <property type="entry name" value="3-DEHYDRO-SCYLLO-INOSOSE HYDROLASE"/>
    <property type="match status" value="1"/>
</dbReference>
<evidence type="ECO:0000313" key="6">
    <source>
        <dbReference type="EMBL" id="KTD83244.1"/>
    </source>
</evidence>
<dbReference type="OrthoDB" id="9801445at2"/>
<reference evidence="6 7" key="1">
    <citation type="journal article" date="2015" name="Int. Biodeterior. Biodegradation">
        <title>Physiological and genetic screening methods for the isolation of methyl tert-butyl ether-degrading bacteria for bioremediation purposes.</title>
        <authorList>
            <person name="Guisado I.M."/>
            <person name="Purswani J."/>
            <person name="Gonzalez Lopez J."/>
            <person name="Pozo C."/>
        </authorList>
    </citation>
    <scope>NUCLEOTIDE SEQUENCE [LARGE SCALE GENOMIC DNA]</scope>
    <source>
        <strain evidence="6 7">SH7</strain>
    </source>
</reference>
<evidence type="ECO:0000256" key="1">
    <source>
        <dbReference type="ARBA" id="ARBA00001947"/>
    </source>
</evidence>
<keyword evidence="4" id="KW-0862">Zinc</keyword>
<comment type="similarity">
    <text evidence="5">Belongs to the creatininase superfamily.</text>
</comment>
<comment type="cofactor">
    <cofactor evidence="1">
        <name>Zn(2+)</name>
        <dbReference type="ChEBI" id="CHEBI:29105"/>
    </cofactor>
</comment>
<dbReference type="SUPFAM" id="SSF102215">
    <property type="entry name" value="Creatininase"/>
    <property type="match status" value="1"/>
</dbReference>
<keyword evidence="2" id="KW-0479">Metal-binding</keyword>
<evidence type="ECO:0000256" key="5">
    <source>
        <dbReference type="ARBA" id="ARBA00024029"/>
    </source>
</evidence>
<dbReference type="AlphaFoldDB" id="A0A0W1API8"/>
<evidence type="ECO:0000313" key="7">
    <source>
        <dbReference type="Proteomes" id="UP000054709"/>
    </source>
</evidence>
<dbReference type="Proteomes" id="UP000054709">
    <property type="component" value="Unassembled WGS sequence"/>
</dbReference>
<dbReference type="PANTHER" id="PTHR35005:SF1">
    <property type="entry name" value="2-AMINO-5-FORMYLAMINO-6-RIBOSYLAMINOPYRIMIDIN-4(3H)-ONE 5'-MONOPHOSPHATE DEFORMYLASE"/>
    <property type="match status" value="1"/>
</dbReference>
<dbReference type="RefSeq" id="WP_060626928.1">
    <property type="nucleotide sequence ID" value="NZ_LCZJ02000096.1"/>
</dbReference>
<dbReference type="Gene3D" id="3.40.50.10310">
    <property type="entry name" value="Creatininase"/>
    <property type="match status" value="1"/>
</dbReference>
<sequence>MTFEYGNLTYLEIKAMIEEGYMAVLPTGCTEQQGPHTSVDFDTWLASELSISAAERAHEKYGAKYLVVPTLPFGPTPEHRNYGYGYIDIPQDLYEGLIYSVLKSLAQQGFKKIVIFRGCGGHHLDNVAERFNSDFNGVSVAYIPHYPFYDVWCKYGDPNLPGGHADSFTTSLALFKRKESVRNDKIYNPYSNEPDWEDPNLDFSKYSKTGVIGDPTQATEELGEKLWNSTVDAVADIFKDIAFN</sequence>
<keyword evidence="3" id="KW-0378">Hydrolase</keyword>
<dbReference type="GO" id="GO:0009231">
    <property type="term" value="P:riboflavin biosynthetic process"/>
    <property type="evidence" value="ECO:0007669"/>
    <property type="project" value="TreeGrafter"/>
</dbReference>
<evidence type="ECO:0000256" key="4">
    <source>
        <dbReference type="ARBA" id="ARBA00022833"/>
    </source>
</evidence>
<dbReference type="Pfam" id="PF02633">
    <property type="entry name" value="Creatininase"/>
    <property type="match status" value="1"/>
</dbReference>
<comment type="caution">
    <text evidence="6">The sequence shown here is derived from an EMBL/GenBank/DDBJ whole genome shotgun (WGS) entry which is preliminary data.</text>
</comment>